<keyword evidence="2" id="KW-0472">Membrane</keyword>
<gene>
    <name evidence="3" type="ORF">SAMN05216276_108337</name>
</gene>
<evidence type="ECO:0000313" key="4">
    <source>
        <dbReference type="Proteomes" id="UP000198282"/>
    </source>
</evidence>
<sequence length="301" mass="29885">MRKSKTRRRVAVKTAAISAVGAGILFGAVPAIASMSAAPKLVHYTCDVGETGPTGIPYAFQMDLTGPLATPTPNATVVATWKIDQPTPAITATASIPATGRLAVEADMVIAGTPLPSPLESRVVDATAAAAPATAGQPLAPPPMLVTVTPTATGAITLRPEGFTLYLNSGTGTGATDVDLLDCTVATPAEATAAALVINVQTPGAPATGPSSTPPTTPPATPPTTPPITTPEPTVTLTRTKTADPVKTGGQIEKTPDGAAATGGGGDAGPDARLIMFSGALMVAFAGIGGLVLRRRTATRG</sequence>
<evidence type="ECO:0000313" key="3">
    <source>
        <dbReference type="EMBL" id="SNT61420.1"/>
    </source>
</evidence>
<dbReference type="EMBL" id="FZOD01000083">
    <property type="protein sequence ID" value="SNT61420.1"/>
    <property type="molecule type" value="Genomic_DNA"/>
</dbReference>
<feature type="compositionally biased region" description="Low complexity" evidence="1">
    <location>
        <begin position="231"/>
        <end position="240"/>
    </location>
</feature>
<organism evidence="3 4">
    <name type="scientific">Streptosporangium subroseum</name>
    <dbReference type="NCBI Taxonomy" id="106412"/>
    <lineage>
        <taxon>Bacteria</taxon>
        <taxon>Bacillati</taxon>
        <taxon>Actinomycetota</taxon>
        <taxon>Actinomycetes</taxon>
        <taxon>Streptosporangiales</taxon>
        <taxon>Streptosporangiaceae</taxon>
        <taxon>Streptosporangium</taxon>
    </lineage>
</organism>
<protein>
    <submittedName>
        <fullName evidence="3">Uncharacterized protein</fullName>
    </submittedName>
</protein>
<evidence type="ECO:0000256" key="2">
    <source>
        <dbReference type="SAM" id="Phobius"/>
    </source>
</evidence>
<dbReference type="InterPro" id="IPR006311">
    <property type="entry name" value="TAT_signal"/>
</dbReference>
<name>A0A239P327_9ACTN</name>
<keyword evidence="2" id="KW-0812">Transmembrane</keyword>
<keyword evidence="2" id="KW-1133">Transmembrane helix</keyword>
<reference evidence="3 4" key="1">
    <citation type="submission" date="2017-06" db="EMBL/GenBank/DDBJ databases">
        <authorList>
            <person name="Kim H.J."/>
            <person name="Triplett B.A."/>
        </authorList>
    </citation>
    <scope>NUCLEOTIDE SEQUENCE [LARGE SCALE GENOMIC DNA]</scope>
    <source>
        <strain evidence="3 4">CGMCC 4.2132</strain>
    </source>
</reference>
<feature type="compositionally biased region" description="Pro residues" evidence="1">
    <location>
        <begin position="212"/>
        <end position="230"/>
    </location>
</feature>
<feature type="transmembrane region" description="Helical" evidence="2">
    <location>
        <begin position="274"/>
        <end position="293"/>
    </location>
</feature>
<feature type="region of interest" description="Disordered" evidence="1">
    <location>
        <begin position="202"/>
        <end position="265"/>
    </location>
</feature>
<proteinExistence type="predicted"/>
<dbReference type="AlphaFoldDB" id="A0A239P327"/>
<accession>A0A239P327</accession>
<dbReference type="PROSITE" id="PS51318">
    <property type="entry name" value="TAT"/>
    <property type="match status" value="1"/>
</dbReference>
<keyword evidence="4" id="KW-1185">Reference proteome</keyword>
<feature type="compositionally biased region" description="Low complexity" evidence="1">
    <location>
        <begin position="202"/>
        <end position="211"/>
    </location>
</feature>
<dbReference type="Proteomes" id="UP000198282">
    <property type="component" value="Unassembled WGS sequence"/>
</dbReference>
<evidence type="ECO:0000256" key="1">
    <source>
        <dbReference type="SAM" id="MobiDB-lite"/>
    </source>
</evidence>